<name>A0ACC2ZKN3_9PEZI</name>
<comment type="caution">
    <text evidence="1">The sequence shown here is derived from an EMBL/GenBank/DDBJ whole genome shotgun (WGS) entry which is preliminary data.</text>
</comment>
<dbReference type="Proteomes" id="UP001172680">
    <property type="component" value="Unassembled WGS sequence"/>
</dbReference>
<organism evidence="1 2">
    <name type="scientific">Coniosporium tulheliwenetii</name>
    <dbReference type="NCBI Taxonomy" id="3383036"/>
    <lineage>
        <taxon>Eukaryota</taxon>
        <taxon>Fungi</taxon>
        <taxon>Dikarya</taxon>
        <taxon>Ascomycota</taxon>
        <taxon>Pezizomycotina</taxon>
        <taxon>Dothideomycetes</taxon>
        <taxon>Dothideomycetes incertae sedis</taxon>
        <taxon>Coniosporium</taxon>
    </lineage>
</organism>
<protein>
    <submittedName>
        <fullName evidence="1">Uncharacterized protein</fullName>
    </submittedName>
</protein>
<proteinExistence type="predicted"/>
<reference evidence="1" key="1">
    <citation type="submission" date="2022-10" db="EMBL/GenBank/DDBJ databases">
        <title>Culturing micro-colonial fungi from biological soil crusts in the Mojave desert and describing Neophaeococcomyces mojavensis, and introducing the new genera and species Taxawa tesnikishii.</title>
        <authorList>
            <person name="Kurbessoian T."/>
            <person name="Stajich J.E."/>
        </authorList>
    </citation>
    <scope>NUCLEOTIDE SEQUENCE</scope>
    <source>
        <strain evidence="1">JES_115</strain>
    </source>
</reference>
<accession>A0ACC2ZKN3</accession>
<keyword evidence="2" id="KW-1185">Reference proteome</keyword>
<evidence type="ECO:0000313" key="1">
    <source>
        <dbReference type="EMBL" id="KAJ9647924.1"/>
    </source>
</evidence>
<gene>
    <name evidence="1" type="ORF">H2199_001700</name>
</gene>
<sequence>MHPLNPFLRAFFRSTLPAQCSPVQHHILLVPTTEFLLNSRDRDTNAAYADLAGSEDFLASHVLRVPGGVGPSTRGKDGAFRDNRGKAKQYTTANGRTVIIKDTFVYSNKGFKSLNQAQLVNDAIFYPDTFDAQPWLVYYITKPLIGSPEPVLIKPATLEAAKAAVQDVSTSIANGSASNIPRKKEVKSFGELLNHFPMIARQMQPGLERLFKEFGREVEKPLPALPPALQSTNSLRRSSMSSSTESLSLSLHSSLSNGAHMHYSALELDENEDFMRRSLETAVTGAIDLFQEVDKQQLSLLGATTDLTGPIVERMIERYVTEQVHDSVLFPKVREIRRVEDMELDSNIRQMVDVDIAQVGIAIDNNSQVKRELTVRVSKGVEAFKKMGVAGSPQEMMDVLVATQKAITMPQPSEDGGKVALTNGVAGPTSEKKSTGLTINADTLVSLLLVVVIRSSVRHLKARLSYMKHFIFVEDVESGEMGYALSTYEAVLSYLSSDPGGLRRASRRNRKLWQATRSGNIADIQAVLEPNRAFEYANGPIEDTEVTPTDAMLINGITGEHTVDQELVNGMAPNGDSVGEESRRASVHIEEPPPTGDLAHVFPFQRMHTPPQSAIPRPKIKKRVSMQSRSTSSSSGYSMRSRANTVDSPGSGTEGDTSIERLSRTHSSGGESVLMMAVESGQQKSLQYLLSLTQYYPLEVVLEDCDNDGTTLLSTAIQLGHSDIVDTLLDFIAGHAEGDEVLKAYVSRQDNKGRCAAHYLFNQPRLIARIGHFLPWRLKDKNGQTPLFALCRSYDHEEYRSMVDAALTAATESQADGEPLHLDDHIDGKGNTLLHIVNDPQIATRLLYRCDADSNAANDKHFTPLMVASKYGRTDLVRVLFGDARVDLHAKDLRGLSAVELAKDDEVRNRIDDLVLLSNPPAADRRITTVVRSFFVEDGTIRLVIKSGAPNDNSTITVTTCRRSLTDFENLARLLAMEQPASWLPSVANFPSPFLIPSKPSRVVLRDIQVKLDGFLKNLLSHSTFSTHEMVWEFFLVPEIEHTMLAERSQKKAEARVDRVKDEYDPISDVREVELFVQHARESVRSLHHATRSVIRRVNRLRFAHSDFYDAATMASSAISTLTFLPQAHITALDRYVKTLAQPEFPPLAAFYYNIHAISTTVTAILTALARPASLIGSMSASQKAIDRHNQSLRRSDRWPLGLLDDTRHRMQRDAGEKVEKAQQELESLGKELRYTQQTVAGELAAWQESRVRMGRMACRELARKMVVVERARLEGMRRAVRGWGWGRRMSVGRGVGRNGIQAGRQAAKRHKYRI</sequence>
<evidence type="ECO:0000313" key="2">
    <source>
        <dbReference type="Proteomes" id="UP001172680"/>
    </source>
</evidence>
<dbReference type="EMBL" id="JAPDRP010000004">
    <property type="protein sequence ID" value="KAJ9647924.1"/>
    <property type="molecule type" value="Genomic_DNA"/>
</dbReference>